<evidence type="ECO:0000256" key="1">
    <source>
        <dbReference type="ARBA" id="ARBA00004173"/>
    </source>
</evidence>
<comment type="caution">
    <text evidence="7">The sequence shown here is derived from an EMBL/GenBank/DDBJ whole genome shotgun (WGS) entry which is preliminary data.</text>
</comment>
<comment type="subcellular location">
    <subcellularLocation>
        <location evidence="1">Mitochondrion</location>
    </subcellularLocation>
</comment>
<reference evidence="7 8" key="1">
    <citation type="journal article" date="2017" name="Mol. Ecol.">
        <title>Comparative and population genomic landscape of Phellinus noxius: A hypervariable fungus causing root rot in trees.</title>
        <authorList>
            <person name="Chung C.L."/>
            <person name="Lee T.J."/>
            <person name="Akiba M."/>
            <person name="Lee H.H."/>
            <person name="Kuo T.H."/>
            <person name="Liu D."/>
            <person name="Ke H.M."/>
            <person name="Yokoi T."/>
            <person name="Roa M.B."/>
            <person name="Lu M.J."/>
            <person name="Chang Y.Y."/>
            <person name="Ann P.J."/>
            <person name="Tsai J.N."/>
            <person name="Chen C.Y."/>
            <person name="Tzean S.S."/>
            <person name="Ota Y."/>
            <person name="Hattori T."/>
            <person name="Sahashi N."/>
            <person name="Liou R.F."/>
            <person name="Kikuchi T."/>
            <person name="Tsai I.J."/>
        </authorList>
    </citation>
    <scope>NUCLEOTIDE SEQUENCE [LARGE SCALE GENOMIC DNA]</scope>
    <source>
        <strain evidence="7 8">FFPRI411160</strain>
    </source>
</reference>
<protein>
    <submittedName>
        <fullName evidence="7">Complex I intermediate-associated CIA30</fullName>
    </submittedName>
</protein>
<name>A0A286U939_9AGAM</name>
<keyword evidence="3" id="KW-0496">Mitochondrion</keyword>
<dbReference type="Pfam" id="PF08547">
    <property type="entry name" value="CIA30"/>
    <property type="match status" value="1"/>
</dbReference>
<gene>
    <name evidence="7" type="ORF">PNOK_0772100</name>
</gene>
<evidence type="ECO:0000256" key="3">
    <source>
        <dbReference type="ARBA" id="ARBA00023128"/>
    </source>
</evidence>
<dbReference type="STRING" id="2282107.A0A286U939"/>
<organism evidence="7 8">
    <name type="scientific">Pyrrhoderma noxium</name>
    <dbReference type="NCBI Taxonomy" id="2282107"/>
    <lineage>
        <taxon>Eukaryota</taxon>
        <taxon>Fungi</taxon>
        <taxon>Dikarya</taxon>
        <taxon>Basidiomycota</taxon>
        <taxon>Agaricomycotina</taxon>
        <taxon>Agaricomycetes</taxon>
        <taxon>Hymenochaetales</taxon>
        <taxon>Hymenochaetaceae</taxon>
        <taxon>Pyrrhoderma</taxon>
    </lineage>
</organism>
<proteinExistence type="inferred from homology"/>
<evidence type="ECO:0000256" key="4">
    <source>
        <dbReference type="ARBA" id="ARBA00023186"/>
    </source>
</evidence>
<dbReference type="OrthoDB" id="42561at2759"/>
<dbReference type="GO" id="GO:0051082">
    <property type="term" value="F:unfolded protein binding"/>
    <property type="evidence" value="ECO:0007669"/>
    <property type="project" value="TreeGrafter"/>
</dbReference>
<dbReference type="SUPFAM" id="SSF49785">
    <property type="entry name" value="Galactose-binding domain-like"/>
    <property type="match status" value="1"/>
</dbReference>
<dbReference type="InParanoid" id="A0A286U939"/>
<dbReference type="PANTHER" id="PTHR13194">
    <property type="entry name" value="COMPLEX I INTERMEDIATE-ASSOCIATED PROTEIN 30"/>
    <property type="match status" value="1"/>
</dbReference>
<dbReference type="PANTHER" id="PTHR13194:SF18">
    <property type="entry name" value="COMPLEX I INTERMEDIATE-ASSOCIATED PROTEIN 30, MITOCHONDRIAL"/>
    <property type="match status" value="1"/>
</dbReference>
<feature type="domain" description="NADH:ubiquinone oxidoreductase intermediate-associated protein 30" evidence="6">
    <location>
        <begin position="39"/>
        <end position="234"/>
    </location>
</feature>
<keyword evidence="8" id="KW-1185">Reference proteome</keyword>
<dbReference type="GO" id="GO:0010257">
    <property type="term" value="P:NADH dehydrogenase complex assembly"/>
    <property type="evidence" value="ECO:0007669"/>
    <property type="project" value="TreeGrafter"/>
</dbReference>
<dbReference type="InterPro" id="IPR039131">
    <property type="entry name" value="NDUFAF1"/>
</dbReference>
<dbReference type="InterPro" id="IPR013857">
    <property type="entry name" value="NADH-UbQ_OxRdtase-assoc_prot30"/>
</dbReference>
<feature type="region of interest" description="Disordered" evidence="5">
    <location>
        <begin position="245"/>
        <end position="275"/>
    </location>
</feature>
<keyword evidence="4" id="KW-0143">Chaperone</keyword>
<dbReference type="EMBL" id="NBII01000008">
    <property type="protein sequence ID" value="PAV16101.1"/>
    <property type="molecule type" value="Genomic_DNA"/>
</dbReference>
<evidence type="ECO:0000259" key="6">
    <source>
        <dbReference type="Pfam" id="PF08547"/>
    </source>
</evidence>
<evidence type="ECO:0000313" key="7">
    <source>
        <dbReference type="EMBL" id="PAV16101.1"/>
    </source>
</evidence>
<dbReference type="AlphaFoldDB" id="A0A286U939"/>
<dbReference type="InterPro" id="IPR008979">
    <property type="entry name" value="Galactose-bd-like_sf"/>
</dbReference>
<evidence type="ECO:0000256" key="5">
    <source>
        <dbReference type="SAM" id="MobiDB-lite"/>
    </source>
</evidence>
<dbReference type="GO" id="GO:0006120">
    <property type="term" value="P:mitochondrial electron transport, NADH to ubiquinone"/>
    <property type="evidence" value="ECO:0007669"/>
    <property type="project" value="TreeGrafter"/>
</dbReference>
<accession>A0A286U939</accession>
<dbReference type="GO" id="GO:0005739">
    <property type="term" value="C:mitochondrion"/>
    <property type="evidence" value="ECO:0007669"/>
    <property type="project" value="UniProtKB-SubCell"/>
</dbReference>
<sequence length="275" mass="30890">MATSRWASFVTRLNRDSTSRAIRMDGLNELNRGPMTLLSFNRREDLNKYALGVDRDIGGTSSAHLDFVPSSSDANINNKNDAEPLGTVKFWGDMRLAVRNDLRGRIRGGYAGFRSKNRPTLFSELTDDISNHAYLALRVRVGGHPRTHNAYYVNLQTDTPISGELWQHRLYFRKADGSWEDIFIPFSAFALTSYGELATGRASQVNLEDEKIRWIGISLLGGNAGIEGPFELGIDSIKAVNKEDVHTPPIVDKPSSHTVDTEEELPEEPWRQDRI</sequence>
<evidence type="ECO:0000256" key="2">
    <source>
        <dbReference type="ARBA" id="ARBA00007884"/>
    </source>
</evidence>
<evidence type="ECO:0000313" key="8">
    <source>
        <dbReference type="Proteomes" id="UP000217199"/>
    </source>
</evidence>
<dbReference type="Proteomes" id="UP000217199">
    <property type="component" value="Unassembled WGS sequence"/>
</dbReference>
<comment type="similarity">
    <text evidence="2">Belongs to the CIA30 family.</text>
</comment>